<proteinExistence type="predicted"/>
<evidence type="ECO:0000313" key="1">
    <source>
        <dbReference type="EMBL" id="KAF0758598.1"/>
    </source>
</evidence>
<comment type="caution">
    <text evidence="1">The sequence shown here is derived from an EMBL/GenBank/DDBJ whole genome shotgun (WGS) entry which is preliminary data.</text>
</comment>
<organism evidence="1 2">
    <name type="scientific">Aphis craccivora</name>
    <name type="common">Cowpea aphid</name>
    <dbReference type="NCBI Taxonomy" id="307492"/>
    <lineage>
        <taxon>Eukaryota</taxon>
        <taxon>Metazoa</taxon>
        <taxon>Ecdysozoa</taxon>
        <taxon>Arthropoda</taxon>
        <taxon>Hexapoda</taxon>
        <taxon>Insecta</taxon>
        <taxon>Pterygota</taxon>
        <taxon>Neoptera</taxon>
        <taxon>Paraneoptera</taxon>
        <taxon>Hemiptera</taxon>
        <taxon>Sternorrhyncha</taxon>
        <taxon>Aphidomorpha</taxon>
        <taxon>Aphidoidea</taxon>
        <taxon>Aphididae</taxon>
        <taxon>Aphidini</taxon>
        <taxon>Aphis</taxon>
        <taxon>Aphis</taxon>
    </lineage>
</organism>
<feature type="non-terminal residue" evidence="1">
    <location>
        <position position="1"/>
    </location>
</feature>
<protein>
    <submittedName>
        <fullName evidence="1">HTH psq-type domain-containing protein</fullName>
    </submittedName>
</protein>
<keyword evidence="2" id="KW-1185">Reference proteome</keyword>
<accession>A0A6G0YMP2</accession>
<dbReference type="AlphaFoldDB" id="A0A6G0YMP2"/>
<gene>
    <name evidence="1" type="ORF">FWK35_00007499</name>
</gene>
<name>A0A6G0YMP2_APHCR</name>
<dbReference type="EMBL" id="VUJU01003257">
    <property type="protein sequence ID" value="KAF0758598.1"/>
    <property type="molecule type" value="Genomic_DNA"/>
</dbReference>
<dbReference type="Proteomes" id="UP000478052">
    <property type="component" value="Unassembled WGS sequence"/>
</dbReference>
<sequence length="142" mass="16570">RKNFIHFSFHGSHLLVTCFSVSVLKCFLLNWQKITMALHFRRLVAIIIGEYISQKLNKKNIIEISLNEYNNFLESLKKPRATISCLVRDILIILCGNCAVDDSANNVLAMWIRRKYPLSSTKILKLIVENAQWKDYIRTRTI</sequence>
<evidence type="ECO:0000313" key="2">
    <source>
        <dbReference type="Proteomes" id="UP000478052"/>
    </source>
</evidence>
<reference evidence="1 2" key="1">
    <citation type="submission" date="2019-08" db="EMBL/GenBank/DDBJ databases">
        <title>Whole genome of Aphis craccivora.</title>
        <authorList>
            <person name="Voronova N.V."/>
            <person name="Shulinski R.S."/>
            <person name="Bandarenka Y.V."/>
            <person name="Zhorov D.G."/>
            <person name="Warner D."/>
        </authorList>
    </citation>
    <scope>NUCLEOTIDE SEQUENCE [LARGE SCALE GENOMIC DNA]</scope>
    <source>
        <strain evidence="1">180601</strain>
        <tissue evidence="1">Whole Body</tissue>
    </source>
</reference>
<feature type="non-terminal residue" evidence="1">
    <location>
        <position position="142"/>
    </location>
</feature>